<dbReference type="SFLD" id="SFLDS00003">
    <property type="entry name" value="Haloacid_Dehalogenase"/>
    <property type="match status" value="1"/>
</dbReference>
<dbReference type="SFLD" id="SFLDG01125">
    <property type="entry name" value="C1.1:_Acid_Phosphatase_Like"/>
    <property type="match status" value="1"/>
</dbReference>
<dbReference type="SUPFAM" id="SSF56784">
    <property type="entry name" value="HAD-like"/>
    <property type="match status" value="1"/>
</dbReference>
<evidence type="ECO:0000256" key="1">
    <source>
        <dbReference type="ARBA" id="ARBA00022729"/>
    </source>
</evidence>
<protein>
    <recommendedName>
        <fullName evidence="4">5'-nucleotidase, lipoprotein e(P4) family</fullName>
    </recommendedName>
</protein>
<dbReference type="PANTHER" id="PTHR31284:SF10">
    <property type="entry name" value="ACID PHOSPHATASE-LIKE PROTEIN"/>
    <property type="match status" value="1"/>
</dbReference>
<dbReference type="InterPro" id="IPR006423">
    <property type="entry name" value="Lipo_e_P4"/>
</dbReference>
<dbReference type="InterPro" id="IPR005519">
    <property type="entry name" value="Acid_phosphat_B-like"/>
</dbReference>
<dbReference type="PIRSF" id="PIRSF019271">
    <property type="entry name" value="Acid_Ptase_C"/>
    <property type="match status" value="1"/>
</dbReference>
<keyword evidence="1" id="KW-0732">Signal</keyword>
<dbReference type="InterPro" id="IPR023214">
    <property type="entry name" value="HAD_sf"/>
</dbReference>
<comment type="caution">
    <text evidence="2">The sequence shown here is derived from an EMBL/GenBank/DDBJ whole genome shotgun (WGS) entry which is preliminary data.</text>
</comment>
<evidence type="ECO:0000313" key="2">
    <source>
        <dbReference type="EMBL" id="RZO23807.1"/>
    </source>
</evidence>
<organism evidence="2 3">
    <name type="scientific">SAR86 cluster bacterium</name>
    <dbReference type="NCBI Taxonomy" id="2030880"/>
    <lineage>
        <taxon>Bacteria</taxon>
        <taxon>Pseudomonadati</taxon>
        <taxon>Pseudomonadota</taxon>
        <taxon>Gammaproteobacteria</taxon>
        <taxon>SAR86 cluster</taxon>
    </lineage>
</organism>
<dbReference type="Gene3D" id="3.40.50.1000">
    <property type="entry name" value="HAD superfamily/HAD-like"/>
    <property type="match status" value="1"/>
</dbReference>
<evidence type="ECO:0008006" key="4">
    <source>
        <dbReference type="Google" id="ProtNLM"/>
    </source>
</evidence>
<dbReference type="InterPro" id="IPR036412">
    <property type="entry name" value="HAD-like_sf"/>
</dbReference>
<accession>A0A520MRG1</accession>
<dbReference type="EMBL" id="SHBL01000024">
    <property type="protein sequence ID" value="RZO23807.1"/>
    <property type="molecule type" value="Genomic_DNA"/>
</dbReference>
<dbReference type="GO" id="GO:0009279">
    <property type="term" value="C:cell outer membrane"/>
    <property type="evidence" value="ECO:0007669"/>
    <property type="project" value="InterPro"/>
</dbReference>
<dbReference type="PANTHER" id="PTHR31284">
    <property type="entry name" value="ACID PHOSPHATASE-LIKE PROTEIN"/>
    <property type="match status" value="1"/>
</dbReference>
<name>A0A520MRG1_9GAMM</name>
<sequence length="271" mass="31234">MKKHFITLIFLSLFSHSEIKEHQALLATLFVQSSAEFYTNSVSVFKAAEYQLESAVKDASYSAAIEQTKDFSGKPPAVILDVDQTVLDNIPFQARKIMDRTFYPDGWDEWCMEEQATYIPGAEDFLAKAAELGVEVFFVTNRTANLEEATKNNLEKLGFKFAKNLDQLLMRYEKEEWGSNKDTRRLHVAKDYRIVMMIGDNLGDFIDDEENSSSTDIRMAAAERHYDMWGKYWFMLANPTYGDWESALIDFKYEIPKSDQLQIKSQALDVK</sequence>
<proteinExistence type="predicted"/>
<dbReference type="Pfam" id="PF03767">
    <property type="entry name" value="Acid_phosphat_B"/>
    <property type="match status" value="1"/>
</dbReference>
<reference evidence="2 3" key="1">
    <citation type="submission" date="2019-02" db="EMBL/GenBank/DDBJ databases">
        <title>Prokaryotic population dynamics and viral predation in marine succession experiment using metagenomics: the confinement effect.</title>
        <authorList>
            <person name="Haro-Moreno J.M."/>
            <person name="Rodriguez-Valera F."/>
            <person name="Lopez-Perez M."/>
        </authorList>
    </citation>
    <scope>NUCLEOTIDE SEQUENCE [LARGE SCALE GENOMIC DNA]</scope>
    <source>
        <strain evidence="2">MED-G166</strain>
    </source>
</reference>
<gene>
    <name evidence="2" type="ORF">EVA99_03155</name>
</gene>
<evidence type="ECO:0000313" key="3">
    <source>
        <dbReference type="Proteomes" id="UP000320146"/>
    </source>
</evidence>
<dbReference type="Proteomes" id="UP000320146">
    <property type="component" value="Unassembled WGS sequence"/>
</dbReference>
<dbReference type="AlphaFoldDB" id="A0A520MRG1"/>